<feature type="region of interest" description="Disordered" evidence="1">
    <location>
        <begin position="78"/>
        <end position="114"/>
    </location>
</feature>
<sequence length="114" mass="11633">MGDIVGQCPRGRIDDDGFGAVGQLLRPVLLAMHVDGKHRAFQSGTPLRPAGAGALRVGIGDHRGLALQCRVRGQVGGDGGLAHPALGPGHEDRLHASLASGSVPRAYTGDGDGR</sequence>
<proteinExistence type="predicted"/>
<dbReference type="EMBL" id="JAANIU010015132">
    <property type="protein sequence ID" value="KAG1529440.1"/>
    <property type="molecule type" value="Genomic_DNA"/>
</dbReference>
<keyword evidence="3" id="KW-1185">Reference proteome</keyword>
<evidence type="ECO:0000313" key="2">
    <source>
        <dbReference type="EMBL" id="KAG1529440.1"/>
    </source>
</evidence>
<gene>
    <name evidence="2" type="ORF">G6F50_017995</name>
</gene>
<name>A0A9P7BZI8_9FUNG</name>
<dbReference type="Proteomes" id="UP000740926">
    <property type="component" value="Unassembled WGS sequence"/>
</dbReference>
<accession>A0A9P7BZI8</accession>
<evidence type="ECO:0000313" key="3">
    <source>
        <dbReference type="Proteomes" id="UP000740926"/>
    </source>
</evidence>
<organism evidence="2 3">
    <name type="scientific">Rhizopus delemar</name>
    <dbReference type="NCBI Taxonomy" id="936053"/>
    <lineage>
        <taxon>Eukaryota</taxon>
        <taxon>Fungi</taxon>
        <taxon>Fungi incertae sedis</taxon>
        <taxon>Mucoromycota</taxon>
        <taxon>Mucoromycotina</taxon>
        <taxon>Mucoromycetes</taxon>
        <taxon>Mucorales</taxon>
        <taxon>Mucorineae</taxon>
        <taxon>Rhizopodaceae</taxon>
        <taxon>Rhizopus</taxon>
    </lineage>
</organism>
<protein>
    <submittedName>
        <fullName evidence="2">Uncharacterized protein</fullName>
    </submittedName>
</protein>
<dbReference type="AlphaFoldDB" id="A0A9P7BZI8"/>
<evidence type="ECO:0000256" key="1">
    <source>
        <dbReference type="SAM" id="MobiDB-lite"/>
    </source>
</evidence>
<comment type="caution">
    <text evidence="2">The sequence shown here is derived from an EMBL/GenBank/DDBJ whole genome shotgun (WGS) entry which is preliminary data.</text>
</comment>
<reference evidence="2 3" key="1">
    <citation type="journal article" date="2020" name="Microb. Genom.">
        <title>Genetic diversity of clinical and environmental Mucorales isolates obtained from an investigation of mucormycosis cases among solid organ transplant recipients.</title>
        <authorList>
            <person name="Nguyen M.H."/>
            <person name="Kaul D."/>
            <person name="Muto C."/>
            <person name="Cheng S.J."/>
            <person name="Richter R.A."/>
            <person name="Bruno V.M."/>
            <person name="Liu G."/>
            <person name="Beyhan S."/>
            <person name="Sundermann A.J."/>
            <person name="Mounaud S."/>
            <person name="Pasculle A.W."/>
            <person name="Nierman W.C."/>
            <person name="Driscoll E."/>
            <person name="Cumbie R."/>
            <person name="Clancy C.J."/>
            <person name="Dupont C.L."/>
        </authorList>
    </citation>
    <scope>NUCLEOTIDE SEQUENCE [LARGE SCALE GENOMIC DNA]</scope>
    <source>
        <strain evidence="2 3">GL24</strain>
    </source>
</reference>